<evidence type="ECO:0008006" key="4">
    <source>
        <dbReference type="Google" id="ProtNLM"/>
    </source>
</evidence>
<dbReference type="CDD" id="cd00198">
    <property type="entry name" value="vWFA"/>
    <property type="match status" value="1"/>
</dbReference>
<keyword evidence="3" id="KW-1185">Reference proteome</keyword>
<proteinExistence type="predicted"/>
<dbReference type="PANTHER" id="PTHR39338">
    <property type="entry name" value="BLL5662 PROTEIN-RELATED"/>
    <property type="match status" value="1"/>
</dbReference>
<dbReference type="STRING" id="1470563.SAMN05444000_1104"/>
<sequence length="416" mass="46447">MDVASAASIPEGHLAENVVHFARALRKAGVNVGTAQIHTAVEAVRRAGFTKRQDFYYTLRATLITRPEYLETYHQVFHLFWRDPEYLERMMKMMLPLVQSLAAEEEDAPKAAERRAAEALGDNPPDASPRPESEEVEIDAQLSWSENEILQSKDFEQMGAAEIAEAKRAIRNLSLQVAPMKTRRYIARPSGQVPDTSALLRRSLRKGGELDRLPMKAPRVRPPNLVALCDISGSMSVYSRMLMHFLHSLVWSPNAGWGRVHGFTFGTQLTNVSRALHLKDVDLALEAAGKDAPDWEGGTRIGEAIQRFNKDWSRRVLGQGAVVLLITDGLETGSTEILRNEIERLALSCRKLVWLNPLLRWNEFSPKAAGIRTILPFADSFHACHSLGSLTDLSMALSGAGDKPRMMRLMKTDQTI</sequence>
<evidence type="ECO:0000313" key="2">
    <source>
        <dbReference type="EMBL" id="SHJ54118.1"/>
    </source>
</evidence>
<feature type="compositionally biased region" description="Basic and acidic residues" evidence="1">
    <location>
        <begin position="108"/>
        <end position="117"/>
    </location>
</feature>
<dbReference type="Proteomes" id="UP000183982">
    <property type="component" value="Unassembled WGS sequence"/>
</dbReference>
<feature type="region of interest" description="Disordered" evidence="1">
    <location>
        <begin position="106"/>
        <end position="134"/>
    </location>
</feature>
<organism evidence="2 3">
    <name type="scientific">Shimia gijangensis</name>
    <dbReference type="NCBI Taxonomy" id="1470563"/>
    <lineage>
        <taxon>Bacteria</taxon>
        <taxon>Pseudomonadati</taxon>
        <taxon>Pseudomonadota</taxon>
        <taxon>Alphaproteobacteria</taxon>
        <taxon>Rhodobacterales</taxon>
        <taxon>Roseobacteraceae</taxon>
    </lineage>
</organism>
<protein>
    <recommendedName>
        <fullName evidence="4">VWFA domain-containing protein</fullName>
    </recommendedName>
</protein>
<dbReference type="InterPro" id="IPR036465">
    <property type="entry name" value="vWFA_dom_sf"/>
</dbReference>
<dbReference type="InterPro" id="IPR011195">
    <property type="entry name" value="UCP010256"/>
</dbReference>
<dbReference type="RefSeq" id="WP_073252143.1">
    <property type="nucleotide sequence ID" value="NZ_FQZQ01000010.1"/>
</dbReference>
<dbReference type="EMBL" id="FQZQ01000010">
    <property type="protein sequence ID" value="SHJ54118.1"/>
    <property type="molecule type" value="Genomic_DNA"/>
</dbReference>
<reference evidence="3" key="1">
    <citation type="submission" date="2016-11" db="EMBL/GenBank/DDBJ databases">
        <authorList>
            <person name="Varghese N."/>
            <person name="Submissions S."/>
        </authorList>
    </citation>
    <scope>NUCLEOTIDE SEQUENCE [LARGE SCALE GENOMIC DNA]</scope>
    <source>
        <strain evidence="3">DSM 100564</strain>
    </source>
</reference>
<dbReference type="InterPro" id="IPR008912">
    <property type="entry name" value="Uncharacterised_CoxE"/>
</dbReference>
<dbReference type="SUPFAM" id="SSF53300">
    <property type="entry name" value="vWA-like"/>
    <property type="match status" value="1"/>
</dbReference>
<dbReference type="Gene3D" id="3.40.50.410">
    <property type="entry name" value="von Willebrand factor, type A domain"/>
    <property type="match status" value="1"/>
</dbReference>
<dbReference type="PIRSF" id="PIRSF010256">
    <property type="entry name" value="CoxE_vWa"/>
    <property type="match status" value="1"/>
</dbReference>
<dbReference type="AlphaFoldDB" id="A0A1M6K593"/>
<gene>
    <name evidence="2" type="ORF">SAMN05444000_1104</name>
</gene>
<accession>A0A1M6K593</accession>
<dbReference type="OrthoDB" id="9790469at2"/>
<evidence type="ECO:0000256" key="1">
    <source>
        <dbReference type="SAM" id="MobiDB-lite"/>
    </source>
</evidence>
<dbReference type="Pfam" id="PF05762">
    <property type="entry name" value="VWA_CoxE"/>
    <property type="match status" value="1"/>
</dbReference>
<dbReference type="PANTHER" id="PTHR39338:SF6">
    <property type="entry name" value="BLL5662 PROTEIN"/>
    <property type="match status" value="1"/>
</dbReference>
<evidence type="ECO:0000313" key="3">
    <source>
        <dbReference type="Proteomes" id="UP000183982"/>
    </source>
</evidence>
<name>A0A1M6K593_9RHOB</name>